<protein>
    <recommendedName>
        <fullName evidence="1">Peptidase M24 C-terminal domain-containing protein</fullName>
    </recommendedName>
</protein>
<dbReference type="Pfam" id="PF16188">
    <property type="entry name" value="Peptidase_M24_C"/>
    <property type="match status" value="1"/>
</dbReference>
<feature type="non-terminal residue" evidence="2">
    <location>
        <position position="60"/>
    </location>
</feature>
<dbReference type="InterPro" id="IPR050422">
    <property type="entry name" value="X-Pro_aminopeptidase_P"/>
</dbReference>
<comment type="caution">
    <text evidence="2">The sequence shown here is derived from an EMBL/GenBank/DDBJ whole genome shotgun (WGS) entry which is preliminary data.</text>
</comment>
<dbReference type="Proteomes" id="UP000663881">
    <property type="component" value="Unassembled WGS sequence"/>
</dbReference>
<evidence type="ECO:0000313" key="3">
    <source>
        <dbReference type="Proteomes" id="UP000663881"/>
    </source>
</evidence>
<organism evidence="2 3">
    <name type="scientific">Adineta steineri</name>
    <dbReference type="NCBI Taxonomy" id="433720"/>
    <lineage>
        <taxon>Eukaryota</taxon>
        <taxon>Metazoa</taxon>
        <taxon>Spiralia</taxon>
        <taxon>Gnathifera</taxon>
        <taxon>Rotifera</taxon>
        <taxon>Eurotatoria</taxon>
        <taxon>Bdelloidea</taxon>
        <taxon>Adinetida</taxon>
        <taxon>Adinetidae</taxon>
        <taxon>Adineta</taxon>
    </lineage>
</organism>
<gene>
    <name evidence="2" type="ORF">OKA104_LOCUS49475</name>
</gene>
<dbReference type="InterPro" id="IPR032416">
    <property type="entry name" value="Peptidase_M24_C"/>
</dbReference>
<evidence type="ECO:0000259" key="1">
    <source>
        <dbReference type="Pfam" id="PF16188"/>
    </source>
</evidence>
<sequence length="60" mass="7087">QLTMAPIQQKLIDRSILTNDEIDYINKYHEKVYETLSVEMKKQGVQPSLLKWLEINTKPL</sequence>
<dbReference type="EMBL" id="CAJOAY010023150">
    <property type="protein sequence ID" value="CAF4363868.1"/>
    <property type="molecule type" value="Genomic_DNA"/>
</dbReference>
<name>A0A820LYB8_9BILA</name>
<evidence type="ECO:0000313" key="2">
    <source>
        <dbReference type="EMBL" id="CAF4363868.1"/>
    </source>
</evidence>
<dbReference type="Gene3D" id="3.90.230.10">
    <property type="entry name" value="Creatinase/methionine aminopeptidase superfamily"/>
    <property type="match status" value="1"/>
</dbReference>
<reference evidence="2" key="1">
    <citation type="submission" date="2021-02" db="EMBL/GenBank/DDBJ databases">
        <authorList>
            <person name="Nowell W R."/>
        </authorList>
    </citation>
    <scope>NUCLEOTIDE SEQUENCE</scope>
</reference>
<dbReference type="InterPro" id="IPR036005">
    <property type="entry name" value="Creatinase/aminopeptidase-like"/>
</dbReference>
<proteinExistence type="predicted"/>
<dbReference type="AlphaFoldDB" id="A0A820LYB8"/>
<feature type="domain" description="Peptidase M24 C-terminal" evidence="1">
    <location>
        <begin position="2"/>
        <end position="60"/>
    </location>
</feature>
<dbReference type="PANTHER" id="PTHR43763:SF6">
    <property type="entry name" value="XAA-PRO AMINOPEPTIDASE 1"/>
    <property type="match status" value="1"/>
</dbReference>
<dbReference type="PANTHER" id="PTHR43763">
    <property type="entry name" value="XAA-PRO AMINOPEPTIDASE 1"/>
    <property type="match status" value="1"/>
</dbReference>
<accession>A0A820LYB8</accession>